<dbReference type="GO" id="GO:0005634">
    <property type="term" value="C:nucleus"/>
    <property type="evidence" value="ECO:0007669"/>
    <property type="project" value="UniProtKB-SubCell"/>
</dbReference>
<keyword evidence="3" id="KW-0805">Transcription regulation</keyword>
<name>A0A2P2JIK2_RHIMU</name>
<feature type="region of interest" description="Disordered" evidence="7">
    <location>
        <begin position="80"/>
        <end position="102"/>
    </location>
</feature>
<dbReference type="InterPro" id="IPR009044">
    <property type="entry name" value="ssDNA-bd_transcriptional_reg"/>
</dbReference>
<evidence type="ECO:0000256" key="1">
    <source>
        <dbReference type="ARBA" id="ARBA00004123"/>
    </source>
</evidence>
<evidence type="ECO:0000256" key="7">
    <source>
        <dbReference type="SAM" id="MobiDB-lite"/>
    </source>
</evidence>
<evidence type="ECO:0000313" key="9">
    <source>
        <dbReference type="EMBL" id="MBW93312.1"/>
    </source>
</evidence>
<accession>A0A2P2JIK2</accession>
<feature type="compositionally biased region" description="Basic and acidic residues" evidence="7">
    <location>
        <begin position="80"/>
        <end position="98"/>
    </location>
</feature>
<dbReference type="Pfam" id="PF02229">
    <property type="entry name" value="PC4"/>
    <property type="match status" value="1"/>
</dbReference>
<dbReference type="AlphaFoldDB" id="A0A2P2JIK2"/>
<protein>
    <submittedName>
        <fullName evidence="9">Uncharacterized protein MANES_05G022100</fullName>
    </submittedName>
</protein>
<dbReference type="Pfam" id="PF08766">
    <property type="entry name" value="DEK_C"/>
    <property type="match status" value="1"/>
</dbReference>
<dbReference type="Gene3D" id="2.30.31.10">
    <property type="entry name" value="Transcriptional Coactivator Pc4, Chain A"/>
    <property type="match status" value="1"/>
</dbReference>
<dbReference type="PANTHER" id="PTHR13215">
    <property type="entry name" value="RNA POLYMERASE II TRANSCRIPTIONAL COACTIVATOR"/>
    <property type="match status" value="1"/>
</dbReference>
<reference evidence="9" key="1">
    <citation type="submission" date="2018-02" db="EMBL/GenBank/DDBJ databases">
        <title>Rhizophora mucronata_Transcriptome.</title>
        <authorList>
            <person name="Meera S.P."/>
            <person name="Sreeshan A."/>
            <person name="Augustine A."/>
        </authorList>
    </citation>
    <scope>NUCLEOTIDE SEQUENCE</scope>
    <source>
        <tissue evidence="9">Leaf</tissue>
    </source>
</reference>
<keyword evidence="5" id="KW-0804">Transcription</keyword>
<evidence type="ECO:0000259" key="8">
    <source>
        <dbReference type="PROSITE" id="PS51998"/>
    </source>
</evidence>
<dbReference type="PROSITE" id="PS51998">
    <property type="entry name" value="DEK_C"/>
    <property type="match status" value="1"/>
</dbReference>
<dbReference type="GO" id="GO:0060261">
    <property type="term" value="P:positive regulation of transcription initiation by RNA polymerase II"/>
    <property type="evidence" value="ECO:0007669"/>
    <property type="project" value="InterPro"/>
</dbReference>
<dbReference type="InterPro" id="IPR003173">
    <property type="entry name" value="PC4_C"/>
</dbReference>
<dbReference type="InterPro" id="IPR014876">
    <property type="entry name" value="DEK_C"/>
</dbReference>
<evidence type="ECO:0000256" key="2">
    <source>
        <dbReference type="ARBA" id="ARBA00009001"/>
    </source>
</evidence>
<dbReference type="GO" id="GO:0003713">
    <property type="term" value="F:transcription coactivator activity"/>
    <property type="evidence" value="ECO:0007669"/>
    <property type="project" value="InterPro"/>
</dbReference>
<evidence type="ECO:0000256" key="3">
    <source>
        <dbReference type="ARBA" id="ARBA00023015"/>
    </source>
</evidence>
<keyword evidence="4" id="KW-0238">DNA-binding</keyword>
<proteinExistence type="inferred from homology"/>
<dbReference type="GO" id="GO:0003677">
    <property type="term" value="F:DNA binding"/>
    <property type="evidence" value="ECO:0007669"/>
    <property type="project" value="UniProtKB-KW"/>
</dbReference>
<evidence type="ECO:0000256" key="5">
    <source>
        <dbReference type="ARBA" id="ARBA00023163"/>
    </source>
</evidence>
<dbReference type="EMBL" id="GGEC01012829">
    <property type="protein sequence ID" value="MBW93312.1"/>
    <property type="molecule type" value="Transcribed_RNA"/>
</dbReference>
<comment type="subcellular location">
    <subcellularLocation>
        <location evidence="1">Nucleus</location>
    </subcellularLocation>
</comment>
<evidence type="ECO:0000256" key="4">
    <source>
        <dbReference type="ARBA" id="ARBA00023125"/>
    </source>
</evidence>
<dbReference type="SUPFAM" id="SSF54447">
    <property type="entry name" value="ssDNA-binding transcriptional regulator domain"/>
    <property type="match status" value="1"/>
</dbReference>
<sequence>MEPETQRRIEEAVIDVLRRANLEDMTEFKVRGMASVRLGIDLSDIHHKAFVRGIVESFLLSDLHADNQGNSNGSILEETKEVVQEEREPSPLTKDPDSQRNPVICKLSNKRNVMIQDINGKSLVWIGEFYQKDGKQLPSHKGNQTSRTLLHFDTLMVKRNVTF</sequence>
<comment type="similarity">
    <text evidence="2">Belongs to the transcriptional coactivator PC4 family.</text>
</comment>
<organism evidence="9">
    <name type="scientific">Rhizophora mucronata</name>
    <name type="common">Asiatic mangrove</name>
    <dbReference type="NCBI Taxonomy" id="61149"/>
    <lineage>
        <taxon>Eukaryota</taxon>
        <taxon>Viridiplantae</taxon>
        <taxon>Streptophyta</taxon>
        <taxon>Embryophyta</taxon>
        <taxon>Tracheophyta</taxon>
        <taxon>Spermatophyta</taxon>
        <taxon>Magnoliopsida</taxon>
        <taxon>eudicotyledons</taxon>
        <taxon>Gunneridae</taxon>
        <taxon>Pentapetalae</taxon>
        <taxon>rosids</taxon>
        <taxon>fabids</taxon>
        <taxon>Malpighiales</taxon>
        <taxon>Rhizophoraceae</taxon>
        <taxon>Rhizophora</taxon>
    </lineage>
</organism>
<dbReference type="InterPro" id="IPR045125">
    <property type="entry name" value="Sub1/Tcp4-like"/>
</dbReference>
<evidence type="ECO:0000256" key="6">
    <source>
        <dbReference type="ARBA" id="ARBA00023242"/>
    </source>
</evidence>
<feature type="domain" description="DEK-C" evidence="8">
    <location>
        <begin position="3"/>
        <end position="60"/>
    </location>
</feature>
<keyword evidence="6" id="KW-0539">Nucleus</keyword>